<dbReference type="EC" id="3.2.1.52" evidence="3"/>
<evidence type="ECO:0000259" key="6">
    <source>
        <dbReference type="Pfam" id="PF00933"/>
    </source>
</evidence>
<keyword evidence="4 7" id="KW-0378">Hydrolase</keyword>
<name>A0A0W0U8P6_9GAMM</name>
<dbReference type="EMBL" id="UASS01000040">
    <property type="protein sequence ID" value="SPX62850.1"/>
    <property type="molecule type" value="Genomic_DNA"/>
</dbReference>
<dbReference type="SUPFAM" id="SSF51445">
    <property type="entry name" value="(Trans)glycosidases"/>
    <property type="match status" value="1"/>
</dbReference>
<dbReference type="Pfam" id="PF00933">
    <property type="entry name" value="Glyco_hydro_3"/>
    <property type="match status" value="1"/>
</dbReference>
<organism evidence="7 9">
    <name type="scientific">Legionella feeleii</name>
    <dbReference type="NCBI Taxonomy" id="453"/>
    <lineage>
        <taxon>Bacteria</taxon>
        <taxon>Pseudomonadati</taxon>
        <taxon>Pseudomonadota</taxon>
        <taxon>Gammaproteobacteria</taxon>
        <taxon>Legionellales</taxon>
        <taxon>Legionellaceae</taxon>
        <taxon>Legionella</taxon>
    </lineage>
</organism>
<dbReference type="PANTHER" id="PTHR30480:SF13">
    <property type="entry name" value="BETA-HEXOSAMINIDASE"/>
    <property type="match status" value="1"/>
</dbReference>
<dbReference type="InterPro" id="IPR017853">
    <property type="entry name" value="GH"/>
</dbReference>
<protein>
    <recommendedName>
        <fullName evidence="3">beta-N-acetylhexosaminidase</fullName>
        <ecNumber evidence="3">3.2.1.52</ecNumber>
    </recommendedName>
</protein>
<comment type="catalytic activity">
    <reaction evidence="1">
        <text>Hydrolysis of terminal non-reducing N-acetyl-D-hexosamine residues in N-acetyl-beta-D-hexosaminides.</text>
        <dbReference type="EC" id="3.2.1.52"/>
    </reaction>
</comment>
<evidence type="ECO:0000256" key="5">
    <source>
        <dbReference type="ARBA" id="ARBA00023295"/>
    </source>
</evidence>
<dbReference type="EMBL" id="LNYB01000008">
    <property type="protein sequence ID" value="KTD04355.1"/>
    <property type="molecule type" value="Genomic_DNA"/>
</dbReference>
<dbReference type="InterPro" id="IPR036962">
    <property type="entry name" value="Glyco_hydro_3_N_sf"/>
</dbReference>
<dbReference type="Proteomes" id="UP000054698">
    <property type="component" value="Unassembled WGS sequence"/>
</dbReference>
<dbReference type="InterPro" id="IPR050226">
    <property type="entry name" value="NagZ_Beta-hexosaminidase"/>
</dbReference>
<dbReference type="Gene3D" id="3.20.20.300">
    <property type="entry name" value="Glycoside hydrolase, family 3, N-terminal domain"/>
    <property type="match status" value="1"/>
</dbReference>
<keyword evidence="5 7" id="KW-0326">Glycosidase</keyword>
<gene>
    <name evidence="7" type="ORF">Lfee_0182</name>
    <name evidence="8" type="ORF">NCTC12022_03618</name>
</gene>
<evidence type="ECO:0000313" key="7">
    <source>
        <dbReference type="EMBL" id="KTD04355.1"/>
    </source>
</evidence>
<dbReference type="GO" id="GO:0009254">
    <property type="term" value="P:peptidoglycan turnover"/>
    <property type="evidence" value="ECO:0007669"/>
    <property type="project" value="TreeGrafter"/>
</dbReference>
<sequence>MTLRHQIGQMLIMGFSGTAIDDLNPVKEWLSTDGLGGVLLFDFDLAKQQPGKNLVDIAQIKRLTQQLNHYANISAGKEGLPLFVALDYEGGAVDRLRHIKDCMPTKSPHELAQLSDELLQIEAGKMAETLKMLGFNLNFAPVVDLNLDENQGIIGKLGRSFSADPKRVAHIARQFVDVFSKQGISCCYKHFPGHGSAVGDTHHGFVDVTTTFQDREIEPYNLLLRESPSLPAMVMTAHVINRQLDGSGLPATLSQAILTGLLRQELGFDGVIISDDLQMHAISKHYSVDDALRLTINAGADMVIFANQLGEITATEVIDRIEHLVFSDAIERSRIEQAYQRISRLKRLQLALEKTSDVQCA</sequence>
<dbReference type="PANTHER" id="PTHR30480">
    <property type="entry name" value="BETA-HEXOSAMINIDASE-RELATED"/>
    <property type="match status" value="1"/>
</dbReference>
<evidence type="ECO:0000313" key="10">
    <source>
        <dbReference type="Proteomes" id="UP000251942"/>
    </source>
</evidence>
<evidence type="ECO:0000256" key="1">
    <source>
        <dbReference type="ARBA" id="ARBA00001231"/>
    </source>
</evidence>
<evidence type="ECO:0000313" key="9">
    <source>
        <dbReference type="Proteomes" id="UP000054698"/>
    </source>
</evidence>
<dbReference type="GO" id="GO:0004563">
    <property type="term" value="F:beta-N-acetylhexosaminidase activity"/>
    <property type="evidence" value="ECO:0007669"/>
    <property type="project" value="UniProtKB-EC"/>
</dbReference>
<dbReference type="STRING" id="453.Lfee_0182"/>
<accession>A0A0W0U8P6</accession>
<dbReference type="PATRIC" id="fig|453.4.peg.202"/>
<dbReference type="AlphaFoldDB" id="A0A0W0U8P6"/>
<evidence type="ECO:0000256" key="2">
    <source>
        <dbReference type="ARBA" id="ARBA00005336"/>
    </source>
</evidence>
<evidence type="ECO:0000313" key="8">
    <source>
        <dbReference type="EMBL" id="SPX62850.1"/>
    </source>
</evidence>
<dbReference type="Proteomes" id="UP000251942">
    <property type="component" value="Unassembled WGS sequence"/>
</dbReference>
<evidence type="ECO:0000256" key="4">
    <source>
        <dbReference type="ARBA" id="ARBA00022801"/>
    </source>
</evidence>
<dbReference type="GO" id="GO:0005975">
    <property type="term" value="P:carbohydrate metabolic process"/>
    <property type="evidence" value="ECO:0007669"/>
    <property type="project" value="InterPro"/>
</dbReference>
<evidence type="ECO:0000256" key="3">
    <source>
        <dbReference type="ARBA" id="ARBA00012663"/>
    </source>
</evidence>
<dbReference type="InterPro" id="IPR001764">
    <property type="entry name" value="Glyco_hydro_3_N"/>
</dbReference>
<reference evidence="7 9" key="1">
    <citation type="submission" date="2015-11" db="EMBL/GenBank/DDBJ databases">
        <title>Genomic analysis of 38 Legionella species identifies large and diverse effector repertoires.</title>
        <authorList>
            <person name="Burstein D."/>
            <person name="Amaro F."/>
            <person name="Zusman T."/>
            <person name="Lifshitz Z."/>
            <person name="Cohen O."/>
            <person name="Gilbert J.A."/>
            <person name="Pupko T."/>
            <person name="Shuman H.A."/>
            <person name="Segal G."/>
        </authorList>
    </citation>
    <scope>NUCLEOTIDE SEQUENCE [LARGE SCALE GENOMIC DNA]</scope>
    <source>
        <strain evidence="7 9">WO-44C</strain>
    </source>
</reference>
<proteinExistence type="inferred from homology"/>
<comment type="similarity">
    <text evidence="2">Belongs to the glycosyl hydrolase 3 family.</text>
</comment>
<reference evidence="8 10" key="2">
    <citation type="submission" date="2018-06" db="EMBL/GenBank/DDBJ databases">
        <authorList>
            <consortium name="Pathogen Informatics"/>
            <person name="Doyle S."/>
        </authorList>
    </citation>
    <scope>NUCLEOTIDE SEQUENCE [LARGE SCALE GENOMIC DNA]</scope>
    <source>
        <strain evidence="8 10">NCTC12022</strain>
    </source>
</reference>
<keyword evidence="9" id="KW-1185">Reference proteome</keyword>
<feature type="domain" description="Glycoside hydrolase family 3 N-terminal" evidence="6">
    <location>
        <begin position="2"/>
        <end position="345"/>
    </location>
</feature>